<feature type="non-terminal residue" evidence="2">
    <location>
        <position position="1"/>
    </location>
</feature>
<accession>A0AA88LWP1</accession>
<feature type="region of interest" description="Disordered" evidence="1">
    <location>
        <begin position="460"/>
        <end position="483"/>
    </location>
</feature>
<feature type="compositionally biased region" description="Low complexity" evidence="1">
    <location>
        <begin position="83"/>
        <end position="92"/>
    </location>
</feature>
<gene>
    <name evidence="2" type="ORF">Q5P01_021933</name>
</gene>
<comment type="caution">
    <text evidence="2">The sequence shown here is derived from an EMBL/GenBank/DDBJ whole genome shotgun (WGS) entry which is preliminary data.</text>
</comment>
<sequence>LPQSLGTSPEDQQGWRQKGAAPTLHPQGKKDPRQAADITPGGLRASKEGIQATSGPAAASCCLPNAPRHLPHNHHRAPRQGKRQGQPQQAAAFLTLPGAGGLPDSRKHHTPGRLLSPLGYPGPERVSAAQKPPSRGRRTPDKQQTSHQVDYGQARRASKPHQDQPQQAAAFLMHQDTSLTTTIEHPRQGKRQGQPQQAAAFLTLPGGRRTAGQPQAPHSRPVVVTVRLPRSRASVRRPETSQQVLPGINLVPRYLPRGSTRPGQQNVAPTLYPQGKKDPRQAADITPGGLRASKEGIQATSGPAAASCCLPNAPRHLPHNHHRAPRQGKRQGQPQQAAAFLTLPGAGGLPDSRKHHTPGRLLSPLGYPGPERVSAVQKPPSSLQQYPATQVLPGINLVPRYLPRGSTRPGQQNVAPTLYPQGKKDPRQAADITPGGLRASKEGIQATSGPAAASCCLPNAPRHLPHNHHRAPRQGKRQGQPQQAAAFLTLPGQEDCRTAASTTLQAGCCHR</sequence>
<feature type="region of interest" description="Disordered" evidence="1">
    <location>
        <begin position="257"/>
        <end position="288"/>
    </location>
</feature>
<name>A0AA88LWP1_CHASR</name>
<feature type="region of interest" description="Disordered" evidence="1">
    <location>
        <begin position="313"/>
        <end position="435"/>
    </location>
</feature>
<feature type="compositionally biased region" description="Polar residues" evidence="1">
    <location>
        <begin position="379"/>
        <end position="388"/>
    </location>
</feature>
<proteinExistence type="predicted"/>
<reference evidence="2" key="1">
    <citation type="submission" date="2023-07" db="EMBL/GenBank/DDBJ databases">
        <title>Chromosome-level Genome Assembly of Striped Snakehead (Channa striata).</title>
        <authorList>
            <person name="Liu H."/>
        </authorList>
    </citation>
    <scope>NUCLEOTIDE SEQUENCE</scope>
    <source>
        <strain evidence="2">Gz</strain>
        <tissue evidence="2">Muscle</tissue>
    </source>
</reference>
<dbReference type="Proteomes" id="UP001187415">
    <property type="component" value="Unassembled WGS sequence"/>
</dbReference>
<protein>
    <submittedName>
        <fullName evidence="2">Uncharacterized protein</fullName>
    </submittedName>
</protein>
<feature type="compositionally biased region" description="Basic residues" evidence="1">
    <location>
        <begin position="69"/>
        <end position="82"/>
    </location>
</feature>
<evidence type="ECO:0000313" key="2">
    <source>
        <dbReference type="EMBL" id="KAK2824758.1"/>
    </source>
</evidence>
<feature type="compositionally biased region" description="Low complexity" evidence="1">
    <location>
        <begin position="330"/>
        <end position="339"/>
    </location>
</feature>
<dbReference type="AlphaFoldDB" id="A0AA88LWP1"/>
<evidence type="ECO:0000256" key="1">
    <source>
        <dbReference type="SAM" id="MobiDB-lite"/>
    </source>
</evidence>
<feature type="compositionally biased region" description="Basic residues" evidence="1">
    <location>
        <begin position="316"/>
        <end position="329"/>
    </location>
</feature>
<dbReference type="EMBL" id="JAUPFM010000017">
    <property type="protein sequence ID" value="KAK2824758.1"/>
    <property type="molecule type" value="Genomic_DNA"/>
</dbReference>
<evidence type="ECO:0000313" key="3">
    <source>
        <dbReference type="Proteomes" id="UP001187415"/>
    </source>
</evidence>
<feature type="compositionally biased region" description="Basic residues" evidence="1">
    <location>
        <begin position="463"/>
        <end position="476"/>
    </location>
</feature>
<organism evidence="2 3">
    <name type="scientific">Channa striata</name>
    <name type="common">Snakehead murrel</name>
    <name type="synonym">Ophicephalus striatus</name>
    <dbReference type="NCBI Taxonomy" id="64152"/>
    <lineage>
        <taxon>Eukaryota</taxon>
        <taxon>Metazoa</taxon>
        <taxon>Chordata</taxon>
        <taxon>Craniata</taxon>
        <taxon>Vertebrata</taxon>
        <taxon>Euteleostomi</taxon>
        <taxon>Actinopterygii</taxon>
        <taxon>Neopterygii</taxon>
        <taxon>Teleostei</taxon>
        <taxon>Neoteleostei</taxon>
        <taxon>Acanthomorphata</taxon>
        <taxon>Anabantaria</taxon>
        <taxon>Anabantiformes</taxon>
        <taxon>Channoidei</taxon>
        <taxon>Channidae</taxon>
        <taxon>Channa</taxon>
    </lineage>
</organism>
<keyword evidence="3" id="KW-1185">Reference proteome</keyword>
<feature type="region of interest" description="Disordered" evidence="1">
    <location>
        <begin position="1"/>
        <end position="167"/>
    </location>
</feature>
<feature type="compositionally biased region" description="Polar residues" evidence="1">
    <location>
        <begin position="1"/>
        <end position="15"/>
    </location>
</feature>